<feature type="domain" description="Fe2OG dioxygenase" evidence="5">
    <location>
        <begin position="250"/>
        <end position="351"/>
    </location>
</feature>
<dbReference type="FunFam" id="2.60.120.330:FF:000085">
    <property type="entry name" value="1-aminocyclopropane-1-carboxylate oxidase 1"/>
    <property type="match status" value="1"/>
</dbReference>
<feature type="region of interest" description="Disordered" evidence="4">
    <location>
        <begin position="1"/>
        <end position="71"/>
    </location>
</feature>
<dbReference type="Pfam" id="PF04733">
    <property type="entry name" value="Coatomer_E"/>
    <property type="match status" value="1"/>
</dbReference>
<feature type="compositionally biased region" description="Low complexity" evidence="4">
    <location>
        <begin position="60"/>
        <end position="71"/>
    </location>
</feature>
<dbReference type="InterPro" id="IPR044861">
    <property type="entry name" value="IPNS-like_FE2OG_OXY"/>
</dbReference>
<dbReference type="SUPFAM" id="SSF51197">
    <property type="entry name" value="Clavaminate synthase-like"/>
    <property type="match status" value="1"/>
</dbReference>
<feature type="compositionally biased region" description="Low complexity" evidence="4">
    <location>
        <begin position="98"/>
        <end position="111"/>
    </location>
</feature>
<dbReference type="AlphaFoldDB" id="A0A804R219"/>
<evidence type="ECO:0000256" key="3">
    <source>
        <dbReference type="RuleBase" id="RU003682"/>
    </source>
</evidence>
<evidence type="ECO:0000256" key="4">
    <source>
        <dbReference type="SAM" id="MobiDB-lite"/>
    </source>
</evidence>
<dbReference type="InParanoid" id="A0A804R219"/>
<protein>
    <recommendedName>
        <fullName evidence="5">Fe2OG dioxygenase domain-containing protein</fullName>
    </recommendedName>
</protein>
<evidence type="ECO:0000256" key="2">
    <source>
        <dbReference type="ARBA" id="ARBA00023004"/>
    </source>
</evidence>
<keyword evidence="3" id="KW-0560">Oxidoreductase</keyword>
<feature type="compositionally biased region" description="Low complexity" evidence="4">
    <location>
        <begin position="32"/>
        <end position="42"/>
    </location>
</feature>
<dbReference type="PROSITE" id="PS51471">
    <property type="entry name" value="FE2OG_OXY"/>
    <property type="match status" value="1"/>
</dbReference>
<dbReference type="Gramene" id="Zm00001eb388920_T001">
    <property type="protein sequence ID" value="Zm00001eb388920_P001"/>
    <property type="gene ID" value="Zm00001eb388920"/>
</dbReference>
<proteinExistence type="inferred from homology"/>
<dbReference type="GO" id="GO:0016491">
    <property type="term" value="F:oxidoreductase activity"/>
    <property type="evidence" value="ECO:0007669"/>
    <property type="project" value="UniProtKB-KW"/>
</dbReference>
<dbReference type="GO" id="GO:0046872">
    <property type="term" value="F:metal ion binding"/>
    <property type="evidence" value="ECO:0007669"/>
    <property type="project" value="UniProtKB-KW"/>
</dbReference>
<dbReference type="InterPro" id="IPR005123">
    <property type="entry name" value="Oxoglu/Fe-dep_dioxygenase_dom"/>
</dbReference>
<evidence type="ECO:0000259" key="5">
    <source>
        <dbReference type="PROSITE" id="PS51471"/>
    </source>
</evidence>
<reference evidence="6" key="2">
    <citation type="submission" date="2019-07" db="EMBL/GenBank/DDBJ databases">
        <authorList>
            <person name="Seetharam A."/>
            <person name="Woodhouse M."/>
            <person name="Cannon E."/>
        </authorList>
    </citation>
    <scope>NUCLEOTIDE SEQUENCE [LARGE SCALE GENOMIC DNA]</scope>
    <source>
        <strain evidence="6">cv. B73</strain>
    </source>
</reference>
<keyword evidence="2 3" id="KW-0408">Iron</keyword>
<name>A0A804R219_MAIZE</name>
<dbReference type="Gene3D" id="2.60.120.330">
    <property type="entry name" value="B-lactam Antibiotic, Isopenicillin N Synthase, Chain"/>
    <property type="match status" value="1"/>
</dbReference>
<feature type="region of interest" description="Disordered" evidence="4">
    <location>
        <begin position="97"/>
        <end position="122"/>
    </location>
</feature>
<dbReference type="Proteomes" id="UP000007305">
    <property type="component" value="Chromosome 9"/>
</dbReference>
<dbReference type="InterPro" id="IPR050295">
    <property type="entry name" value="Plant_2OG-oxidoreductases"/>
</dbReference>
<dbReference type="PANTHER" id="PTHR47991">
    <property type="entry name" value="OXOGLUTARATE/IRON-DEPENDENT DIOXYGENASE"/>
    <property type="match status" value="1"/>
</dbReference>
<comment type="similarity">
    <text evidence="3">Belongs to the iron/ascorbate-dependent oxidoreductase family.</text>
</comment>
<evidence type="ECO:0000256" key="1">
    <source>
        <dbReference type="ARBA" id="ARBA00022723"/>
    </source>
</evidence>
<evidence type="ECO:0000313" key="6">
    <source>
        <dbReference type="EnsemblPlants" id="Zm00001eb388920_P001"/>
    </source>
</evidence>
<dbReference type="Pfam" id="PF03171">
    <property type="entry name" value="2OG-FeII_Oxy"/>
    <property type="match status" value="1"/>
</dbReference>
<organism evidence="6 7">
    <name type="scientific">Zea mays</name>
    <name type="common">Maize</name>
    <dbReference type="NCBI Taxonomy" id="4577"/>
    <lineage>
        <taxon>Eukaryota</taxon>
        <taxon>Viridiplantae</taxon>
        <taxon>Streptophyta</taxon>
        <taxon>Embryophyta</taxon>
        <taxon>Tracheophyta</taxon>
        <taxon>Spermatophyta</taxon>
        <taxon>Magnoliopsida</taxon>
        <taxon>Liliopsida</taxon>
        <taxon>Poales</taxon>
        <taxon>Poaceae</taxon>
        <taxon>PACMAD clade</taxon>
        <taxon>Panicoideae</taxon>
        <taxon>Andropogonodae</taxon>
        <taxon>Andropogoneae</taxon>
        <taxon>Tripsacinae</taxon>
        <taxon>Zea</taxon>
    </lineage>
</organism>
<reference evidence="6" key="3">
    <citation type="submission" date="2021-05" db="UniProtKB">
        <authorList>
            <consortium name="EnsemblPlants"/>
        </authorList>
    </citation>
    <scope>IDENTIFICATION</scope>
    <source>
        <strain evidence="6">cv. B73</strain>
    </source>
</reference>
<accession>A0A804R219</accession>
<dbReference type="EnsemblPlants" id="Zm00001eb388920_T001">
    <property type="protein sequence ID" value="Zm00001eb388920_P001"/>
    <property type="gene ID" value="Zm00001eb388920"/>
</dbReference>
<reference evidence="7" key="1">
    <citation type="journal article" date="2009" name="Science">
        <title>The B73 maize genome: complexity, diversity, and dynamics.</title>
        <authorList>
            <person name="Schnable P.S."/>
            <person name="Ware D."/>
            <person name="Fulton R.S."/>
            <person name="Stein J.C."/>
            <person name="Wei F."/>
            <person name="Pasternak S."/>
            <person name="Liang C."/>
            <person name="Zhang J."/>
            <person name="Fulton L."/>
            <person name="Graves T.A."/>
            <person name="Minx P."/>
            <person name="Reily A.D."/>
            <person name="Courtney L."/>
            <person name="Kruchowski S.S."/>
            <person name="Tomlinson C."/>
            <person name="Strong C."/>
            <person name="Delehaunty K."/>
            <person name="Fronick C."/>
            <person name="Courtney B."/>
            <person name="Rock S.M."/>
            <person name="Belter E."/>
            <person name="Du F."/>
            <person name="Kim K."/>
            <person name="Abbott R.M."/>
            <person name="Cotton M."/>
            <person name="Levy A."/>
            <person name="Marchetto P."/>
            <person name="Ochoa K."/>
            <person name="Jackson S.M."/>
            <person name="Gillam B."/>
            <person name="Chen W."/>
            <person name="Yan L."/>
            <person name="Higginbotham J."/>
            <person name="Cardenas M."/>
            <person name="Waligorski J."/>
            <person name="Applebaum E."/>
            <person name="Phelps L."/>
            <person name="Falcone J."/>
            <person name="Kanchi K."/>
            <person name="Thane T."/>
            <person name="Scimone A."/>
            <person name="Thane N."/>
            <person name="Henke J."/>
            <person name="Wang T."/>
            <person name="Ruppert J."/>
            <person name="Shah N."/>
            <person name="Rotter K."/>
            <person name="Hodges J."/>
            <person name="Ingenthron E."/>
            <person name="Cordes M."/>
            <person name="Kohlberg S."/>
            <person name="Sgro J."/>
            <person name="Delgado B."/>
            <person name="Mead K."/>
            <person name="Chinwalla A."/>
            <person name="Leonard S."/>
            <person name="Crouse K."/>
            <person name="Collura K."/>
            <person name="Kudrna D."/>
            <person name="Currie J."/>
            <person name="He R."/>
            <person name="Angelova A."/>
            <person name="Rajasekar S."/>
            <person name="Mueller T."/>
            <person name="Lomeli R."/>
            <person name="Scara G."/>
            <person name="Ko A."/>
            <person name="Delaney K."/>
            <person name="Wissotski M."/>
            <person name="Lopez G."/>
            <person name="Campos D."/>
            <person name="Braidotti M."/>
            <person name="Ashley E."/>
            <person name="Golser W."/>
            <person name="Kim H."/>
            <person name="Lee S."/>
            <person name="Lin J."/>
            <person name="Dujmic Z."/>
            <person name="Kim W."/>
            <person name="Talag J."/>
            <person name="Zuccolo A."/>
            <person name="Fan C."/>
            <person name="Sebastian A."/>
            <person name="Kramer M."/>
            <person name="Spiegel L."/>
            <person name="Nascimento L."/>
            <person name="Zutavern T."/>
            <person name="Miller B."/>
            <person name="Ambroise C."/>
            <person name="Muller S."/>
            <person name="Spooner W."/>
            <person name="Narechania A."/>
            <person name="Ren L."/>
            <person name="Wei S."/>
            <person name="Kumari S."/>
            <person name="Faga B."/>
            <person name="Levy M.J."/>
            <person name="McMahan L."/>
            <person name="Van Buren P."/>
            <person name="Vaughn M.W."/>
            <person name="Ying K."/>
            <person name="Yeh C.-T."/>
            <person name="Emrich S.J."/>
            <person name="Jia Y."/>
            <person name="Kalyanaraman A."/>
            <person name="Hsia A.-P."/>
            <person name="Barbazuk W.B."/>
            <person name="Baucom R.S."/>
            <person name="Brutnell T.P."/>
            <person name="Carpita N.C."/>
            <person name="Chaparro C."/>
            <person name="Chia J.-M."/>
            <person name="Deragon J.-M."/>
            <person name="Estill J.C."/>
            <person name="Fu Y."/>
            <person name="Jeddeloh J.A."/>
            <person name="Han Y."/>
            <person name="Lee H."/>
            <person name="Li P."/>
            <person name="Lisch D.R."/>
            <person name="Liu S."/>
            <person name="Liu Z."/>
            <person name="Nagel D.H."/>
            <person name="McCann M.C."/>
            <person name="SanMiguel P."/>
            <person name="Myers A.M."/>
            <person name="Nettleton D."/>
            <person name="Nguyen J."/>
            <person name="Penning B.W."/>
            <person name="Ponnala L."/>
            <person name="Schneider K.L."/>
            <person name="Schwartz D.C."/>
            <person name="Sharma A."/>
            <person name="Soderlund C."/>
            <person name="Springer N.M."/>
            <person name="Sun Q."/>
            <person name="Wang H."/>
            <person name="Waterman M."/>
            <person name="Westerman R."/>
            <person name="Wolfgruber T.K."/>
            <person name="Yang L."/>
            <person name="Yu Y."/>
            <person name="Zhang L."/>
            <person name="Zhou S."/>
            <person name="Zhu Q."/>
            <person name="Bennetzen J.L."/>
            <person name="Dawe R.K."/>
            <person name="Jiang J."/>
            <person name="Jiang N."/>
            <person name="Presting G.G."/>
            <person name="Wessler S.R."/>
            <person name="Aluru S."/>
            <person name="Martienssen R.A."/>
            <person name="Clifton S.W."/>
            <person name="McCombie W.R."/>
            <person name="Wing R.A."/>
            <person name="Wilson R.K."/>
        </authorList>
    </citation>
    <scope>NUCLEOTIDE SEQUENCE [LARGE SCALE GENOMIC DNA]</scope>
    <source>
        <strain evidence="7">cv. B73</strain>
    </source>
</reference>
<evidence type="ECO:0000313" key="7">
    <source>
        <dbReference type="Proteomes" id="UP000007305"/>
    </source>
</evidence>
<dbReference type="InterPro" id="IPR027443">
    <property type="entry name" value="IPNS-like_sf"/>
</dbReference>
<keyword evidence="7" id="KW-1185">Reference proteome</keyword>
<keyword evidence="1 3" id="KW-0479">Metal-binding</keyword>
<sequence length="398" mass="43111">MAPAQQLQLPPPPVVWHAASSPRSIRGPPLRPRLAPKLPPARGHVTSPWGPGPGPPSRLASTSSSVTSGTAAGAGYFDLPPAVDSSSSTYALKPIPSPVASASADPSPNSAREPKRKRTGPSLSHPRLVAAVFCCTAAMASPDLLFNLRNLFYLGAYQAAINNIDIPGLDAAAAAERDAIVFRSYIALGSYQVRTHPASGASAATSLQVVKLLALYLTGDKRRYVMKKINISKQNDKFQQTAYQEAFSKPSVGVKVAKYPRCSHPELVMGLREHTDAGGIILLFQDELIPGLEFLKDGRWMAVPPTQGNRIFVNLGDQIEVITNGTYKSICHRVLPNKNGSRLSIATFYNPGADAIICPASKRTYPSQYRFQDYLDFYSTTKFTDKVFRFQTTKAILK</sequence>